<dbReference type="Gene3D" id="3.40.525.10">
    <property type="entry name" value="CRAL-TRIO lipid binding domain"/>
    <property type="match status" value="1"/>
</dbReference>
<dbReference type="InterPro" id="IPR001251">
    <property type="entry name" value="CRAL-TRIO_dom"/>
</dbReference>
<dbReference type="PANTHER" id="PTHR10174">
    <property type="entry name" value="ALPHA-TOCOPHEROL TRANSFER PROTEIN-RELATED"/>
    <property type="match status" value="1"/>
</dbReference>
<organism evidence="2">
    <name type="scientific">Photinus pyralis</name>
    <name type="common">Common eastern firefly</name>
    <name type="synonym">Lampyris pyralis</name>
    <dbReference type="NCBI Taxonomy" id="7054"/>
    <lineage>
        <taxon>Eukaryota</taxon>
        <taxon>Metazoa</taxon>
        <taxon>Ecdysozoa</taxon>
        <taxon>Arthropoda</taxon>
        <taxon>Hexapoda</taxon>
        <taxon>Insecta</taxon>
        <taxon>Pterygota</taxon>
        <taxon>Neoptera</taxon>
        <taxon>Endopterygota</taxon>
        <taxon>Coleoptera</taxon>
        <taxon>Polyphaga</taxon>
        <taxon>Elateriformia</taxon>
        <taxon>Elateroidea</taxon>
        <taxon>Lampyridae</taxon>
        <taxon>Lampyrinae</taxon>
        <taxon>Photinus</taxon>
    </lineage>
</organism>
<dbReference type="InterPro" id="IPR036865">
    <property type="entry name" value="CRAL-TRIO_dom_sf"/>
</dbReference>
<dbReference type="AlphaFoldDB" id="A0A1Y1KKC1"/>
<dbReference type="GO" id="GO:1902936">
    <property type="term" value="F:phosphatidylinositol bisphosphate binding"/>
    <property type="evidence" value="ECO:0007669"/>
    <property type="project" value="TreeGrafter"/>
</dbReference>
<dbReference type="PANTHER" id="PTHR10174:SF213">
    <property type="entry name" value="CRAL-TRIO DOMAIN-CONTAINING PROTEIN"/>
    <property type="match status" value="1"/>
</dbReference>
<protein>
    <recommendedName>
        <fullName evidence="1">CRAL-TRIO domain-containing protein</fullName>
    </recommendedName>
</protein>
<accession>A0A1Y1KKC1</accession>
<evidence type="ECO:0000313" key="2">
    <source>
        <dbReference type="EMBL" id="JAV61853.1"/>
    </source>
</evidence>
<name>A0A1Y1KKC1_PHOPY</name>
<evidence type="ECO:0000259" key="1">
    <source>
        <dbReference type="Pfam" id="PF00650"/>
    </source>
</evidence>
<dbReference type="Pfam" id="PF00650">
    <property type="entry name" value="CRAL_TRIO"/>
    <property type="match status" value="1"/>
</dbReference>
<dbReference type="CDD" id="cd00170">
    <property type="entry name" value="SEC14"/>
    <property type="match status" value="1"/>
</dbReference>
<dbReference type="SUPFAM" id="SSF52087">
    <property type="entry name" value="CRAL/TRIO domain"/>
    <property type="match status" value="1"/>
</dbReference>
<sequence>MLNACCRLCSFFPQRTHENYKVFYFKLMDLDVDRFSCRDSVKLFDMCIALEIMEKGTFDGFVIICDLQDATAAHVLKIDISASRRILLYLQEALPVRFKKLHVITMGGLTNLMMSLIKPFIKKELSSLVRASSGATYDLPISVAFPRLLRSVVQVRATRATSR</sequence>
<reference evidence="2" key="1">
    <citation type="journal article" date="2016" name="Sci. Rep.">
        <title>Molecular characterization of firefly nuptial gifts: a multi-omics approach sheds light on postcopulatory sexual selection.</title>
        <authorList>
            <person name="Al-Wathiqui N."/>
            <person name="Fallon T.R."/>
            <person name="South A."/>
            <person name="Weng J.K."/>
            <person name="Lewis S.M."/>
        </authorList>
    </citation>
    <scope>NUCLEOTIDE SEQUENCE</scope>
</reference>
<feature type="domain" description="CRAL-TRIO" evidence="1">
    <location>
        <begin position="10"/>
        <end position="130"/>
    </location>
</feature>
<proteinExistence type="predicted"/>
<dbReference type="EMBL" id="GEZM01081142">
    <property type="protein sequence ID" value="JAV61853.1"/>
    <property type="molecule type" value="Transcribed_RNA"/>
</dbReference>
<dbReference type="GO" id="GO:0016020">
    <property type="term" value="C:membrane"/>
    <property type="evidence" value="ECO:0007669"/>
    <property type="project" value="TreeGrafter"/>
</dbReference>